<dbReference type="InterPro" id="IPR029058">
    <property type="entry name" value="AB_hydrolase_fold"/>
</dbReference>
<keyword evidence="3" id="KW-0596">Phosphopantetheine</keyword>
<dbReference type="GO" id="GO:0005829">
    <property type="term" value="C:cytosol"/>
    <property type="evidence" value="ECO:0007669"/>
    <property type="project" value="TreeGrafter"/>
</dbReference>
<dbReference type="EMBL" id="RBZV01000004">
    <property type="protein sequence ID" value="RKP48144.1"/>
    <property type="molecule type" value="Genomic_DNA"/>
</dbReference>
<dbReference type="SUPFAM" id="SSF52777">
    <property type="entry name" value="CoA-dependent acyltransferases"/>
    <property type="match status" value="2"/>
</dbReference>
<evidence type="ECO:0000256" key="1">
    <source>
        <dbReference type="ARBA" id="ARBA00001957"/>
    </source>
</evidence>
<dbReference type="InterPro" id="IPR020806">
    <property type="entry name" value="PKS_PP-bd"/>
</dbReference>
<dbReference type="InterPro" id="IPR006162">
    <property type="entry name" value="Ppantetheine_attach_site"/>
</dbReference>
<dbReference type="Pfam" id="PF00501">
    <property type="entry name" value="AMP-binding"/>
    <property type="match status" value="1"/>
</dbReference>
<dbReference type="PROSITE" id="PS00012">
    <property type="entry name" value="PHOSPHOPANTETHEINE"/>
    <property type="match status" value="2"/>
</dbReference>
<dbReference type="InterPro" id="IPR001031">
    <property type="entry name" value="Thioesterase"/>
</dbReference>
<dbReference type="InterPro" id="IPR036736">
    <property type="entry name" value="ACP-like_sf"/>
</dbReference>
<keyword evidence="4" id="KW-0597">Phosphoprotein</keyword>
<dbReference type="Pfam" id="PF13193">
    <property type="entry name" value="AMP-binding_C"/>
    <property type="match status" value="1"/>
</dbReference>
<dbReference type="InterPro" id="IPR010071">
    <property type="entry name" value="AA_adenyl_dom"/>
</dbReference>
<dbReference type="Gene3D" id="2.30.38.10">
    <property type="entry name" value="Luciferase, Domain 3"/>
    <property type="match status" value="1"/>
</dbReference>
<dbReference type="Gene3D" id="3.30.559.30">
    <property type="entry name" value="Nonribosomal peptide synthetase, condensation domain"/>
    <property type="match status" value="1"/>
</dbReference>
<dbReference type="Gene3D" id="1.10.1200.10">
    <property type="entry name" value="ACP-like"/>
    <property type="match status" value="1"/>
</dbReference>
<dbReference type="PANTHER" id="PTHR45527">
    <property type="entry name" value="NONRIBOSOMAL PEPTIDE SYNTHETASE"/>
    <property type="match status" value="1"/>
</dbReference>
<feature type="domain" description="Carrier" evidence="5">
    <location>
        <begin position="1133"/>
        <end position="1208"/>
    </location>
</feature>
<dbReference type="InterPro" id="IPR020845">
    <property type="entry name" value="AMP-binding_CS"/>
</dbReference>
<dbReference type="GO" id="GO:0003824">
    <property type="term" value="F:catalytic activity"/>
    <property type="evidence" value="ECO:0007669"/>
    <property type="project" value="InterPro"/>
</dbReference>
<dbReference type="Pfam" id="PF00550">
    <property type="entry name" value="PP-binding"/>
    <property type="match status" value="2"/>
</dbReference>
<evidence type="ECO:0000259" key="5">
    <source>
        <dbReference type="PROSITE" id="PS50075"/>
    </source>
</evidence>
<dbReference type="CDD" id="cd19531">
    <property type="entry name" value="LCL_NRPS-like"/>
    <property type="match status" value="1"/>
</dbReference>
<dbReference type="Proteomes" id="UP000280434">
    <property type="component" value="Unassembled WGS sequence"/>
</dbReference>
<dbReference type="InterPro" id="IPR025110">
    <property type="entry name" value="AMP-bd_C"/>
</dbReference>
<dbReference type="Pfam" id="PF00668">
    <property type="entry name" value="Condensation"/>
    <property type="match status" value="1"/>
</dbReference>
<evidence type="ECO:0000256" key="2">
    <source>
        <dbReference type="ARBA" id="ARBA00006432"/>
    </source>
</evidence>
<dbReference type="FunFam" id="3.40.50.12780:FF:000012">
    <property type="entry name" value="Non-ribosomal peptide synthetase"/>
    <property type="match status" value="1"/>
</dbReference>
<dbReference type="FunFam" id="3.30.300.30:FF:000010">
    <property type="entry name" value="Enterobactin synthetase component F"/>
    <property type="match status" value="1"/>
</dbReference>
<evidence type="ECO:0000313" key="7">
    <source>
        <dbReference type="Proteomes" id="UP000280434"/>
    </source>
</evidence>
<dbReference type="FunFam" id="2.30.38.10:FF:000001">
    <property type="entry name" value="Non-ribosomal peptide synthetase PvdI"/>
    <property type="match status" value="1"/>
</dbReference>
<keyword evidence="7" id="KW-1185">Reference proteome</keyword>
<dbReference type="SUPFAM" id="SSF56801">
    <property type="entry name" value="Acetyl-CoA synthetase-like"/>
    <property type="match status" value="2"/>
</dbReference>
<reference evidence="6 7" key="1">
    <citation type="submission" date="2018-10" db="EMBL/GenBank/DDBJ databases">
        <title>Paraburkholderia sp. 7MK8-2, isolated from soil.</title>
        <authorList>
            <person name="Gao Z.-H."/>
            <person name="Qiu L.-H."/>
        </authorList>
    </citation>
    <scope>NUCLEOTIDE SEQUENCE [LARGE SCALE GENOMIC DNA]</scope>
    <source>
        <strain evidence="6 7">7MK8-2</strain>
    </source>
</reference>
<dbReference type="SMART" id="SM00823">
    <property type="entry name" value="PKS_PP"/>
    <property type="match status" value="2"/>
</dbReference>
<dbReference type="Gene3D" id="3.40.50.1820">
    <property type="entry name" value="alpha/beta hydrolase"/>
    <property type="match status" value="1"/>
</dbReference>
<dbReference type="GO" id="GO:0072330">
    <property type="term" value="P:monocarboxylic acid biosynthetic process"/>
    <property type="evidence" value="ECO:0007669"/>
    <property type="project" value="UniProtKB-ARBA"/>
</dbReference>
<proteinExistence type="inferred from homology"/>
<dbReference type="InterPro" id="IPR023213">
    <property type="entry name" value="CAT-like_dom_sf"/>
</dbReference>
<dbReference type="InterPro" id="IPR009081">
    <property type="entry name" value="PP-bd_ACP"/>
</dbReference>
<dbReference type="Pfam" id="PF00975">
    <property type="entry name" value="Thioesterase"/>
    <property type="match status" value="1"/>
</dbReference>
<name>A0A494XJ84_9BURK</name>
<dbReference type="GO" id="GO:0031177">
    <property type="term" value="F:phosphopantetheine binding"/>
    <property type="evidence" value="ECO:0007669"/>
    <property type="project" value="InterPro"/>
</dbReference>
<dbReference type="InterPro" id="IPR045851">
    <property type="entry name" value="AMP-bd_C_sf"/>
</dbReference>
<protein>
    <submittedName>
        <fullName evidence="6">Non-ribosomal peptide synthetase</fullName>
    </submittedName>
</protein>
<comment type="similarity">
    <text evidence="2">Belongs to the ATP-dependent AMP-binding enzyme family.</text>
</comment>
<dbReference type="FunFam" id="1.10.1200.10:FF:000016">
    <property type="entry name" value="Non-ribosomal peptide synthase"/>
    <property type="match status" value="1"/>
</dbReference>
<dbReference type="GO" id="GO:0044550">
    <property type="term" value="P:secondary metabolite biosynthetic process"/>
    <property type="evidence" value="ECO:0007669"/>
    <property type="project" value="UniProtKB-ARBA"/>
</dbReference>
<dbReference type="RefSeq" id="WP_183085171.1">
    <property type="nucleotide sequence ID" value="NZ_RBZV01000004.1"/>
</dbReference>
<accession>A0A494XJ84</accession>
<feature type="non-terminal residue" evidence="6">
    <location>
        <position position="1"/>
    </location>
</feature>
<comment type="cofactor">
    <cofactor evidence="1">
        <name>pantetheine 4'-phosphate</name>
        <dbReference type="ChEBI" id="CHEBI:47942"/>
    </cofactor>
</comment>
<sequence>HLAERLPEYMLPAAFVVLESMPLTANGKLDRRALPEPDDQAFAQAQYEVPQGEIETALASLWCELLGVNRVGRHDNFFSLGGHSLLAVRLLNRLRASHAVELPLSALFEHPTIGALAQAIGEQRTSKGPSALPPIPRTSRDEPLQLSFAQQRLWFLNEFEGASTTYHVPLMLRLHGALDVTAWRGALDLVWARHEALRTVFHTAADGSGAPLAHLLAAERGMPWRHDDVSSLPDALERLQHLCEEEAAAPFALSRGPLVRAHLIRVTEDEHVFMLTQHHIVCDGWSIRVLIKELCTLYRALTDDLAPALPDLDIQYPDYVAWQRQWLSAERLASEARYWREALAGIPTLLTLPTDRPRPTHQTFDAARLAIEIDQALTQALRRLAAQHGVTLFMVFAAAWAVVLARLSGQDDLVIGTPTANRPRPELEPLAGLFLNTLALRIDLSGEPSLAQLLARVRTTVLAAHEHQNLPFEQVVDIVQPPRRLDHTPVFQVMLAWQELDIGPLDLPGLRLEPISGTLDRAKFDLELDLADDGSTITGALRYTSALFEAGTIARHCAYLLAVLQAMASEMQRPVGQIDLLGADERRVLIETWNATDAPYPEHLCIHELVEAQAQRTPEAIALISGDVRLSYAELNAQANRLARHLLDLGIIPDARVAVCLERSPAMIIALLAILKAGGAYVPLDPAYPSARLAHILVDATPSVVFVDQAGRHALGELLSPRDEAPPSTFTLIDLDAHASVWAAQPASNIGPHTLRLTSQHLAYVIYTSGSTGTPKGVMVEHRQLANLVTWHITRFHLRPGCQVPSAAGLAFDACTWEIWPALTSGATLLLAPAQCALDSSALLQWWRSQSMETAFLVTPLALLAMEAGLPDGLRHLLIGGDRITNLPAGLPPSVQIVNNYGPTETTVVATSGVITPCEAVHSIGKPIANTRLYLLDEHHTPVPIGAVGELYIGGAGVARGYLNRPELTAQRFLPDPFARAAGSGNADAEARMYRTGDLARYLPDGNLLFLGRNDDQVKIRGFRIELGEIEAQLATHEAVREAVLVARHDAGGQARLLAYVTVREDARTSASDADLAQHLRAHLADRLPEYMLPAAFVVLEAMPLTANGKLDRRALPEPDDHAFAQAHTHYEAPQGEIETALATLWCELLTLDRVGRHDNFFSLGGHSLLAARMLTQLRTTLGHEVSIRTLFEAPTIAQLATRLSTASSSDALAVLLPIQPRGAGTPLFCIHPGGGFSWPYAGLIPYLPDRPLFGLQARALTEASDRTPTIDEMARDYLEQIRSVQPGGPYRLLGWSLGCHIGHAIATQLQADGEEVEQLIMLDGYPLSRTEAFSEPTDEQVMEVLVRALTESPQTELGDGTLTIETLKAGLGHSHPLLSSPRERTLEAVFEQFKQAPALACSFSPKVFRGDVLFFRAALSQSDEYPWRKPGAWQPYVEGKIVVHDVACLHETMMRTEPLKEIGPRLAAAIGGQIVVPSAERSPGLVAYRGGDVRQ</sequence>
<dbReference type="PANTHER" id="PTHR45527:SF1">
    <property type="entry name" value="FATTY ACID SYNTHASE"/>
    <property type="match status" value="1"/>
</dbReference>
<dbReference type="NCBIfam" id="TIGR01733">
    <property type="entry name" value="AA-adenyl-dom"/>
    <property type="match status" value="1"/>
</dbReference>
<dbReference type="Gene3D" id="3.30.559.10">
    <property type="entry name" value="Chloramphenicol acetyltransferase-like domain"/>
    <property type="match status" value="1"/>
</dbReference>
<evidence type="ECO:0000256" key="4">
    <source>
        <dbReference type="ARBA" id="ARBA00022553"/>
    </source>
</evidence>
<dbReference type="PROSITE" id="PS50075">
    <property type="entry name" value="CARRIER"/>
    <property type="match status" value="2"/>
</dbReference>
<dbReference type="SUPFAM" id="SSF53474">
    <property type="entry name" value="alpha/beta-Hydrolases"/>
    <property type="match status" value="1"/>
</dbReference>
<dbReference type="InterPro" id="IPR000873">
    <property type="entry name" value="AMP-dep_synth/lig_dom"/>
</dbReference>
<dbReference type="PROSITE" id="PS00455">
    <property type="entry name" value="AMP_BINDING"/>
    <property type="match status" value="1"/>
</dbReference>
<comment type="caution">
    <text evidence="6">The sequence shown here is derived from an EMBL/GenBank/DDBJ whole genome shotgun (WGS) entry which is preliminary data.</text>
</comment>
<dbReference type="Gene3D" id="3.30.300.30">
    <property type="match status" value="2"/>
</dbReference>
<organism evidence="6 7">
    <name type="scientific">Trinickia fusca</name>
    <dbReference type="NCBI Taxonomy" id="2419777"/>
    <lineage>
        <taxon>Bacteria</taxon>
        <taxon>Pseudomonadati</taxon>
        <taxon>Pseudomonadota</taxon>
        <taxon>Betaproteobacteria</taxon>
        <taxon>Burkholderiales</taxon>
        <taxon>Burkholderiaceae</taxon>
        <taxon>Trinickia</taxon>
    </lineage>
</organism>
<dbReference type="Gene3D" id="3.40.50.980">
    <property type="match status" value="2"/>
</dbReference>
<evidence type="ECO:0000313" key="6">
    <source>
        <dbReference type="EMBL" id="RKP48144.1"/>
    </source>
</evidence>
<dbReference type="FunFam" id="1.10.1200.10:FF:000005">
    <property type="entry name" value="Nonribosomal peptide synthetase 1"/>
    <property type="match status" value="1"/>
</dbReference>
<gene>
    <name evidence="6" type="ORF">D7S89_12400</name>
</gene>
<dbReference type="InterPro" id="IPR001242">
    <property type="entry name" value="Condensation_dom"/>
</dbReference>
<evidence type="ECO:0000256" key="3">
    <source>
        <dbReference type="ARBA" id="ARBA00022450"/>
    </source>
</evidence>
<feature type="domain" description="Carrier" evidence="5">
    <location>
        <begin position="49"/>
        <end position="124"/>
    </location>
</feature>
<dbReference type="SUPFAM" id="SSF47336">
    <property type="entry name" value="ACP-like"/>
    <property type="match status" value="2"/>
</dbReference>
<dbReference type="GO" id="GO:0043041">
    <property type="term" value="P:amino acid activation for nonribosomal peptide biosynthetic process"/>
    <property type="evidence" value="ECO:0007669"/>
    <property type="project" value="TreeGrafter"/>
</dbReference>
<dbReference type="FunFam" id="3.40.50.980:FF:000001">
    <property type="entry name" value="Non-ribosomal peptide synthetase"/>
    <property type="match status" value="1"/>
</dbReference>
<dbReference type="CDD" id="cd05930">
    <property type="entry name" value="A_NRPS"/>
    <property type="match status" value="1"/>
</dbReference>